<proteinExistence type="predicted"/>
<reference evidence="3 4" key="1">
    <citation type="submission" date="2019-05" db="EMBL/GenBank/DDBJ databases">
        <title>Nakamurella sp. N5BH11, whole genome shotgun sequence.</title>
        <authorList>
            <person name="Tuo L."/>
        </authorList>
    </citation>
    <scope>NUCLEOTIDE SEQUENCE [LARGE SCALE GENOMIC DNA]</scope>
    <source>
        <strain evidence="3 4">N5BH11</strain>
    </source>
</reference>
<dbReference type="GO" id="GO:0016717">
    <property type="term" value="F:oxidoreductase activity, acting on paired donors, with oxidation of a pair of donors resulting in the reduction of molecular oxygen to two molecules of water"/>
    <property type="evidence" value="ECO:0007669"/>
    <property type="project" value="TreeGrafter"/>
</dbReference>
<feature type="transmembrane region" description="Helical" evidence="1">
    <location>
        <begin position="168"/>
        <end position="190"/>
    </location>
</feature>
<evidence type="ECO:0000313" key="3">
    <source>
        <dbReference type="EMBL" id="TKV59249.1"/>
    </source>
</evidence>
<feature type="transmembrane region" description="Helical" evidence="1">
    <location>
        <begin position="39"/>
        <end position="63"/>
    </location>
</feature>
<keyword evidence="1" id="KW-0472">Membrane</keyword>
<keyword evidence="1" id="KW-1133">Transmembrane helix</keyword>
<feature type="transmembrane region" description="Helical" evidence="1">
    <location>
        <begin position="69"/>
        <end position="91"/>
    </location>
</feature>
<dbReference type="GO" id="GO:0016020">
    <property type="term" value="C:membrane"/>
    <property type="evidence" value="ECO:0007669"/>
    <property type="project" value="TreeGrafter"/>
</dbReference>
<evidence type="ECO:0000256" key="1">
    <source>
        <dbReference type="SAM" id="Phobius"/>
    </source>
</evidence>
<dbReference type="AlphaFoldDB" id="A0A4U6QGU6"/>
<evidence type="ECO:0000259" key="2">
    <source>
        <dbReference type="Pfam" id="PF00487"/>
    </source>
</evidence>
<dbReference type="OrthoDB" id="104711at2"/>
<dbReference type="CDD" id="cd03506">
    <property type="entry name" value="Delta6-FADS-like"/>
    <property type="match status" value="1"/>
</dbReference>
<sequence>MTVRTEGASPPARTRRPPTEYSELLATVQGLGLLRRRHVYYAIKGVVLASALAAVIVGAVLLGHHWAQLALAAGLAVVLTQIIFLSHDAAHRQIFTSPRANEIAALVMGTGIAGVSLAWWNAKHTRHHAAPNQIGKDTDIAPSIVHFYPAAQLPRSRVGRLLHERQGWWFFPLLVVEMLNLHVQSAQALLTRRDLHRRRTELTVIAVRLVGYPAILVWLMPLGMAMAFLGVQLAVTGVYLGMSFAASHIGMPVLPSGAKLDFLRRQVLMSRNISGGRAASLAMGGLNYQIEHHLFPSMPRPNLRRVRPVVQEYCRQHEICYQQVTILRAWLVVAAHLNRVGRSGRDPFRCPVAAALR</sequence>
<dbReference type="Pfam" id="PF00487">
    <property type="entry name" value="FA_desaturase"/>
    <property type="match status" value="1"/>
</dbReference>
<dbReference type="PIRSF" id="PIRSF015921">
    <property type="entry name" value="FA_sphinglp_des"/>
    <property type="match status" value="1"/>
</dbReference>
<keyword evidence="4" id="KW-1185">Reference proteome</keyword>
<dbReference type="EMBL" id="SZZH01000002">
    <property type="protein sequence ID" value="TKV59249.1"/>
    <property type="molecule type" value="Genomic_DNA"/>
</dbReference>
<dbReference type="PANTHER" id="PTHR19353:SF19">
    <property type="entry name" value="DELTA(5) FATTY ACID DESATURASE C-RELATED"/>
    <property type="match status" value="1"/>
</dbReference>
<organism evidence="3 4">
    <name type="scientific">Nakamurella flava</name>
    <dbReference type="NCBI Taxonomy" id="2576308"/>
    <lineage>
        <taxon>Bacteria</taxon>
        <taxon>Bacillati</taxon>
        <taxon>Actinomycetota</taxon>
        <taxon>Actinomycetes</taxon>
        <taxon>Nakamurellales</taxon>
        <taxon>Nakamurellaceae</taxon>
        <taxon>Nakamurella</taxon>
    </lineage>
</organism>
<name>A0A4U6QGU6_9ACTN</name>
<evidence type="ECO:0000313" key="4">
    <source>
        <dbReference type="Proteomes" id="UP000306985"/>
    </source>
</evidence>
<feature type="domain" description="Fatty acid desaturase" evidence="2">
    <location>
        <begin position="65"/>
        <end position="323"/>
    </location>
</feature>
<gene>
    <name evidence="3" type="ORF">FDO65_11535</name>
</gene>
<keyword evidence="1" id="KW-0812">Transmembrane</keyword>
<dbReference type="InterPro" id="IPR005804">
    <property type="entry name" value="FA_desaturase_dom"/>
</dbReference>
<dbReference type="PANTHER" id="PTHR19353">
    <property type="entry name" value="FATTY ACID DESATURASE 2"/>
    <property type="match status" value="1"/>
</dbReference>
<accession>A0A4U6QGU6</accession>
<feature type="transmembrane region" description="Helical" evidence="1">
    <location>
        <begin position="202"/>
        <end position="220"/>
    </location>
</feature>
<comment type="caution">
    <text evidence="3">The sequence shown here is derived from an EMBL/GenBank/DDBJ whole genome shotgun (WGS) entry which is preliminary data.</text>
</comment>
<dbReference type="GO" id="GO:0008610">
    <property type="term" value="P:lipid biosynthetic process"/>
    <property type="evidence" value="ECO:0007669"/>
    <property type="project" value="UniProtKB-ARBA"/>
</dbReference>
<dbReference type="RefSeq" id="WP_137449871.1">
    <property type="nucleotide sequence ID" value="NZ_SZZH01000002.1"/>
</dbReference>
<dbReference type="Proteomes" id="UP000306985">
    <property type="component" value="Unassembled WGS sequence"/>
</dbReference>
<feature type="transmembrane region" description="Helical" evidence="1">
    <location>
        <begin position="103"/>
        <end position="122"/>
    </location>
</feature>
<dbReference type="InterPro" id="IPR012171">
    <property type="entry name" value="Fatty_acid_desaturase"/>
</dbReference>
<protein>
    <submittedName>
        <fullName evidence="3">Acyl-CoA desaturase</fullName>
    </submittedName>
</protein>